<feature type="domain" description="TIR" evidence="8">
    <location>
        <begin position="13"/>
        <end position="176"/>
    </location>
</feature>
<dbReference type="Gene3D" id="3.80.10.10">
    <property type="entry name" value="Ribonuclease Inhibitor"/>
    <property type="match status" value="1"/>
</dbReference>
<dbReference type="InterPro" id="IPR000157">
    <property type="entry name" value="TIR_dom"/>
</dbReference>
<evidence type="ECO:0000259" key="8">
    <source>
        <dbReference type="PROSITE" id="PS50104"/>
    </source>
</evidence>
<dbReference type="InterPro" id="IPR011713">
    <property type="entry name" value="Leu-rich_rpt_3"/>
</dbReference>
<dbReference type="InterPro" id="IPR036390">
    <property type="entry name" value="WH_DNA-bd_sf"/>
</dbReference>
<dbReference type="EMBL" id="EQ974054">
    <property type="protein sequence ID" value="EEF34698.1"/>
    <property type="molecule type" value="Genomic_DNA"/>
</dbReference>
<dbReference type="Pfam" id="PF23282">
    <property type="entry name" value="WHD_ROQ1"/>
    <property type="match status" value="1"/>
</dbReference>
<gene>
    <name evidence="9" type="ORF">RCOM_0583110</name>
</gene>
<evidence type="ECO:0000256" key="4">
    <source>
        <dbReference type="ARBA" id="ARBA00022801"/>
    </source>
</evidence>
<dbReference type="InterPro" id="IPR001611">
    <property type="entry name" value="Leu-rich_rpt"/>
</dbReference>
<dbReference type="GO" id="GO:0006952">
    <property type="term" value="P:defense response"/>
    <property type="evidence" value="ECO:0007669"/>
    <property type="project" value="UniProtKB-KW"/>
</dbReference>
<dbReference type="Pfam" id="PF01582">
    <property type="entry name" value="TIR"/>
    <property type="match status" value="1"/>
</dbReference>
<keyword evidence="3" id="KW-0677">Repeat</keyword>
<keyword evidence="2" id="KW-0433">Leucine-rich repeat</keyword>
<dbReference type="GO" id="GO:0061809">
    <property type="term" value="F:NAD+ nucleosidase activity, cyclic ADP-ribose generating"/>
    <property type="evidence" value="ECO:0007669"/>
    <property type="project" value="UniProtKB-EC"/>
</dbReference>
<dbReference type="Proteomes" id="UP000008311">
    <property type="component" value="Unassembled WGS sequence"/>
</dbReference>
<dbReference type="InterPro" id="IPR044974">
    <property type="entry name" value="Disease_R_plants"/>
</dbReference>
<dbReference type="Gene3D" id="3.40.50.300">
    <property type="entry name" value="P-loop containing nucleotide triphosphate hydrolases"/>
    <property type="match status" value="1"/>
</dbReference>
<dbReference type="Pfam" id="PF00931">
    <property type="entry name" value="NB-ARC"/>
    <property type="match status" value="1"/>
</dbReference>
<evidence type="ECO:0000256" key="7">
    <source>
        <dbReference type="ARBA" id="ARBA00047304"/>
    </source>
</evidence>
<evidence type="ECO:0000256" key="3">
    <source>
        <dbReference type="ARBA" id="ARBA00022737"/>
    </source>
</evidence>
<dbReference type="InterPro" id="IPR002182">
    <property type="entry name" value="NB-ARC"/>
</dbReference>
<dbReference type="GO" id="GO:0007165">
    <property type="term" value="P:signal transduction"/>
    <property type="evidence" value="ECO:0007669"/>
    <property type="project" value="InterPro"/>
</dbReference>
<dbReference type="Gene3D" id="3.40.50.10140">
    <property type="entry name" value="Toll/interleukin-1 receptor homology (TIR) domain"/>
    <property type="match status" value="1"/>
</dbReference>
<dbReference type="eggNOG" id="ENOG502SI7S">
    <property type="taxonomic scope" value="Eukaryota"/>
</dbReference>
<evidence type="ECO:0000256" key="2">
    <source>
        <dbReference type="ARBA" id="ARBA00022614"/>
    </source>
</evidence>
<sequence>MASAIPSSTAQRIKYDVFLSFRGTDTRNSFVSHLYAALCRERISTFLDIGLKRQEEITATMHKSIEASRTSIVIFSKNYGASPWCLDELVKILECRKTMGQIVLPVFYEVDPREVRKQSGAFGEAFSRHVIDFTDKVSRWRTALAEAANYSGWVLGDTRPESLVINDIVNYILKRLHQLSSNLDGLIGMDSHVKQLETLLCLGSFDNRTVGIWGMGGIGKTTIARVIFNKMSGSFENRCFLGNIREKIGKTGLLNLQREFLCEISGGENISADTVDVMSSFIIKRLRNKKVLVVLDDVDNLMDLSSLTGGLNLFGPGSRIIVTSRDKQVLQYCGVDSIYEVKGLNNHESLQLFSHYAFEQSLPTEAYWNLSNRVLQYAKGLPLALKICGSHLCTRSIEQWESILHRLESPLNSEVQEVLQISYYGLDDLDKDIFLDIACFFRGQGIDHVKEILYDSGFYADIGIARLIGKSLISISDKRLEMHNLVQEMGWEIVRQESIYEPGSRSRLWNHEEIYHVLTSNKGTGAVRGINLDLSKIHKLCLSSDSFTRMGNLKFLKFYTPFSKYWEDDSKLYALEGLAYLPASLRLLHWDRYPLNSLPSNFEPRQLVELILCHSKLELLWEGAKLLESSFSRLSSLEHLDLRGNNFSNIPGDIRQLFHLKLLDISSCSNLRSLPELPSHIEYVNAHDCTSLESVSIPSSFTVSEWNRPMFLFTNCFKLNLSAFLNSQFIDLQESGLLPSAGICFPGSKIPEQISHQSAGSLLTVQLPVHWSNSQFRGFALAAVIGFKDCLDNHGFLVKCTIKLRAMHGDSISLQQEFIIFHGHSGHWNNSRILGSDHVFLSYNHRVNLMESQGDDWQNKSCHTTASFDFYAVDSMGRPLCGSEVRECGFSLQLAEEENVCGPSCYYY</sequence>
<dbReference type="STRING" id="3988.B9SNY0"/>
<dbReference type="FunFam" id="1.10.8.430:FF:000002">
    <property type="entry name" value="Disease resistance protein (TIR-NBS-LRR class)"/>
    <property type="match status" value="1"/>
</dbReference>
<dbReference type="InParanoid" id="B9SNY0"/>
<dbReference type="EC" id="3.2.2.6" evidence="1"/>
<dbReference type="InterPro" id="IPR042197">
    <property type="entry name" value="Apaf_helical"/>
</dbReference>
<dbReference type="AlphaFoldDB" id="B9SNY0"/>
<evidence type="ECO:0000313" key="10">
    <source>
        <dbReference type="Proteomes" id="UP000008311"/>
    </source>
</evidence>
<evidence type="ECO:0000256" key="1">
    <source>
        <dbReference type="ARBA" id="ARBA00011982"/>
    </source>
</evidence>
<dbReference type="InterPro" id="IPR027417">
    <property type="entry name" value="P-loop_NTPase"/>
</dbReference>
<keyword evidence="10" id="KW-1185">Reference proteome</keyword>
<keyword evidence="6" id="KW-0520">NAD</keyword>
<dbReference type="Pfam" id="PF20160">
    <property type="entry name" value="C-JID"/>
    <property type="match status" value="1"/>
</dbReference>
<proteinExistence type="predicted"/>
<dbReference type="PANTHER" id="PTHR11017">
    <property type="entry name" value="LEUCINE-RICH REPEAT-CONTAINING PROTEIN"/>
    <property type="match status" value="1"/>
</dbReference>
<dbReference type="FunFam" id="3.40.50.10140:FF:000007">
    <property type="entry name" value="Disease resistance protein (TIR-NBS-LRR class)"/>
    <property type="match status" value="1"/>
</dbReference>
<dbReference type="SMART" id="SM00255">
    <property type="entry name" value="TIR"/>
    <property type="match status" value="1"/>
</dbReference>
<dbReference type="SUPFAM" id="SSF52200">
    <property type="entry name" value="Toll/Interleukin receptor TIR domain"/>
    <property type="match status" value="1"/>
</dbReference>
<dbReference type="PANTHER" id="PTHR11017:SF574">
    <property type="entry name" value="ADP-RIBOSYL CYCLASE_CYCLIC ADP-RIBOSE HYDROLASE"/>
    <property type="match status" value="1"/>
</dbReference>
<dbReference type="PRINTS" id="PR00364">
    <property type="entry name" value="DISEASERSIST"/>
</dbReference>
<dbReference type="InterPro" id="IPR058192">
    <property type="entry name" value="WHD_ROQ1-like"/>
</dbReference>
<evidence type="ECO:0000313" key="9">
    <source>
        <dbReference type="EMBL" id="EEF34698.1"/>
    </source>
</evidence>
<accession>B9SNY0</accession>
<dbReference type="PROSITE" id="PS50104">
    <property type="entry name" value="TIR"/>
    <property type="match status" value="1"/>
</dbReference>
<evidence type="ECO:0000256" key="6">
    <source>
        <dbReference type="ARBA" id="ARBA00023027"/>
    </source>
</evidence>
<dbReference type="GO" id="GO:0043531">
    <property type="term" value="F:ADP binding"/>
    <property type="evidence" value="ECO:0007669"/>
    <property type="project" value="InterPro"/>
</dbReference>
<dbReference type="PROSITE" id="PS51450">
    <property type="entry name" value="LRR"/>
    <property type="match status" value="1"/>
</dbReference>
<organism evidence="9 10">
    <name type="scientific">Ricinus communis</name>
    <name type="common">Castor bean</name>
    <dbReference type="NCBI Taxonomy" id="3988"/>
    <lineage>
        <taxon>Eukaryota</taxon>
        <taxon>Viridiplantae</taxon>
        <taxon>Streptophyta</taxon>
        <taxon>Embryophyta</taxon>
        <taxon>Tracheophyta</taxon>
        <taxon>Spermatophyta</taxon>
        <taxon>Magnoliopsida</taxon>
        <taxon>eudicotyledons</taxon>
        <taxon>Gunneridae</taxon>
        <taxon>Pentapetalae</taxon>
        <taxon>rosids</taxon>
        <taxon>fabids</taxon>
        <taxon>Malpighiales</taxon>
        <taxon>Euphorbiaceae</taxon>
        <taxon>Acalyphoideae</taxon>
        <taxon>Acalypheae</taxon>
        <taxon>Ricinus</taxon>
    </lineage>
</organism>
<evidence type="ECO:0000256" key="5">
    <source>
        <dbReference type="ARBA" id="ARBA00022821"/>
    </source>
</evidence>
<dbReference type="Pfam" id="PF07725">
    <property type="entry name" value="LRR_3"/>
    <property type="match status" value="1"/>
</dbReference>
<dbReference type="InterPro" id="IPR032675">
    <property type="entry name" value="LRR_dom_sf"/>
</dbReference>
<reference evidence="10" key="1">
    <citation type="journal article" date="2010" name="Nat. Biotechnol.">
        <title>Draft genome sequence of the oilseed species Ricinus communis.</title>
        <authorList>
            <person name="Chan A.P."/>
            <person name="Crabtree J."/>
            <person name="Zhao Q."/>
            <person name="Lorenzi H."/>
            <person name="Orvis J."/>
            <person name="Puiu D."/>
            <person name="Melake-Berhan A."/>
            <person name="Jones K.M."/>
            <person name="Redman J."/>
            <person name="Chen G."/>
            <person name="Cahoon E.B."/>
            <person name="Gedil M."/>
            <person name="Stanke M."/>
            <person name="Haas B.J."/>
            <person name="Wortman J.R."/>
            <person name="Fraser-Liggett C.M."/>
            <person name="Ravel J."/>
            <person name="Rabinowicz P.D."/>
        </authorList>
    </citation>
    <scope>NUCLEOTIDE SEQUENCE [LARGE SCALE GENOMIC DNA]</scope>
    <source>
        <strain evidence="10">cv. Hale</strain>
    </source>
</reference>
<dbReference type="SUPFAM" id="SSF46785">
    <property type="entry name" value="Winged helix' DNA-binding domain"/>
    <property type="match status" value="1"/>
</dbReference>
<dbReference type="InterPro" id="IPR035897">
    <property type="entry name" value="Toll_tir_struct_dom_sf"/>
</dbReference>
<dbReference type="Gene3D" id="1.10.8.430">
    <property type="entry name" value="Helical domain of apoptotic protease-activating factors"/>
    <property type="match status" value="1"/>
</dbReference>
<keyword evidence="4" id="KW-0378">Hydrolase</keyword>
<dbReference type="SUPFAM" id="SSF52540">
    <property type="entry name" value="P-loop containing nucleoside triphosphate hydrolases"/>
    <property type="match status" value="1"/>
</dbReference>
<protein>
    <recommendedName>
        <fullName evidence="1">ADP-ribosyl cyclase/cyclic ADP-ribose hydrolase</fullName>
        <ecNumber evidence="1">3.2.2.6</ecNumber>
    </recommendedName>
</protein>
<keyword evidence="5" id="KW-0611">Plant defense</keyword>
<name>B9SNY0_RICCO</name>
<dbReference type="InterPro" id="IPR045344">
    <property type="entry name" value="C-JID"/>
</dbReference>
<dbReference type="SUPFAM" id="SSF52058">
    <property type="entry name" value="L domain-like"/>
    <property type="match status" value="1"/>
</dbReference>
<comment type="catalytic activity">
    <reaction evidence="7">
        <text>NAD(+) + H2O = ADP-D-ribose + nicotinamide + H(+)</text>
        <dbReference type="Rhea" id="RHEA:16301"/>
        <dbReference type="ChEBI" id="CHEBI:15377"/>
        <dbReference type="ChEBI" id="CHEBI:15378"/>
        <dbReference type="ChEBI" id="CHEBI:17154"/>
        <dbReference type="ChEBI" id="CHEBI:57540"/>
        <dbReference type="ChEBI" id="CHEBI:57967"/>
        <dbReference type="EC" id="3.2.2.6"/>
    </reaction>
    <physiologicalReaction direction="left-to-right" evidence="7">
        <dbReference type="Rhea" id="RHEA:16302"/>
    </physiologicalReaction>
</comment>